<dbReference type="PATRIC" id="fig|1191523.3.peg.2382"/>
<evidence type="ECO:0000313" key="2">
    <source>
        <dbReference type="EMBL" id="AFN75486.1"/>
    </source>
</evidence>
<proteinExistence type="predicted"/>
<evidence type="ECO:0000313" key="3">
    <source>
        <dbReference type="Proteomes" id="UP000009011"/>
    </source>
</evidence>
<dbReference type="EMBL" id="CP003557">
    <property type="protein sequence ID" value="AFN75486.1"/>
    <property type="molecule type" value="Genomic_DNA"/>
</dbReference>
<dbReference type="CDD" id="cd00056">
    <property type="entry name" value="ENDO3c"/>
    <property type="match status" value="1"/>
</dbReference>
<feature type="domain" description="HhH-GPD" evidence="1">
    <location>
        <begin position="26"/>
        <end position="181"/>
    </location>
</feature>
<dbReference type="InterPro" id="IPR023170">
    <property type="entry name" value="HhH_base_excis_C"/>
</dbReference>
<accession>I7A6J0</accession>
<dbReference type="Pfam" id="PF00730">
    <property type="entry name" value="HhH-GPD"/>
    <property type="match status" value="1"/>
</dbReference>
<dbReference type="PIRSF" id="PIRSF001435">
    <property type="entry name" value="Nth"/>
    <property type="match status" value="1"/>
</dbReference>
<gene>
    <name evidence="2" type="ordered locus">MROS_2256</name>
</gene>
<dbReference type="KEGG" id="mro:MROS_2256"/>
<dbReference type="PANTHER" id="PTHR47203">
    <property type="match status" value="1"/>
</dbReference>
<dbReference type="AlphaFoldDB" id="I7A6J0"/>
<dbReference type="GO" id="GO:0006284">
    <property type="term" value="P:base-excision repair"/>
    <property type="evidence" value="ECO:0007669"/>
    <property type="project" value="InterPro"/>
</dbReference>
<organism evidence="2 3">
    <name type="scientific">Melioribacter roseus (strain DSM 23840 / JCM 17771 / VKM B-2668 / P3M-2)</name>
    <dbReference type="NCBI Taxonomy" id="1191523"/>
    <lineage>
        <taxon>Bacteria</taxon>
        <taxon>Pseudomonadati</taxon>
        <taxon>Ignavibacteriota</taxon>
        <taxon>Ignavibacteria</taxon>
        <taxon>Ignavibacteriales</taxon>
        <taxon>Melioribacteraceae</taxon>
        <taxon>Melioribacter</taxon>
    </lineage>
</organism>
<dbReference type="GO" id="GO:0003824">
    <property type="term" value="F:catalytic activity"/>
    <property type="evidence" value="ECO:0007669"/>
    <property type="project" value="InterPro"/>
</dbReference>
<name>I7A6J0_MELRP</name>
<sequence>MIEHFGVPERNKRKPAPVDLLIATILSQNTNDNNSYEAYQNLKRKYSDWNQLVKAPLKEIEKTIKKAGLTNQKAGAIKNLVVNLSRDNRLDMKFIKKMDNKEALEYLTSFKGIGIKTASCVLLFSLYRNVCPVDTHVHRTLNRIGIVNEKSPEKTFLRINENLPEGIAHSLHTNLIKLGRGICRPTNPDCTVCPISDLCAYPEKKHSKSSKTKEKRLFIAR</sequence>
<dbReference type="Gene3D" id="1.10.1670.10">
    <property type="entry name" value="Helix-hairpin-Helix base-excision DNA repair enzymes (C-terminal)"/>
    <property type="match status" value="1"/>
</dbReference>
<keyword evidence="3" id="KW-1185">Reference proteome</keyword>
<evidence type="ECO:0000259" key="1">
    <source>
        <dbReference type="SMART" id="SM00478"/>
    </source>
</evidence>
<dbReference type="SUPFAM" id="SSF48150">
    <property type="entry name" value="DNA-glycosylase"/>
    <property type="match status" value="1"/>
</dbReference>
<dbReference type="STRING" id="1191523.MROS_2256"/>
<dbReference type="HOGENOM" id="CLU_012862_3_4_10"/>
<dbReference type="Proteomes" id="UP000009011">
    <property type="component" value="Chromosome"/>
</dbReference>
<dbReference type="InterPro" id="IPR011257">
    <property type="entry name" value="DNA_glycosylase"/>
</dbReference>
<dbReference type="SMART" id="SM00478">
    <property type="entry name" value="ENDO3c"/>
    <property type="match status" value="1"/>
</dbReference>
<dbReference type="InterPro" id="IPR003265">
    <property type="entry name" value="HhH-GPD_domain"/>
</dbReference>
<dbReference type="PANTHER" id="PTHR47203:SF1">
    <property type="entry name" value="HYPOTHETICAL BASE EXCISION DNA REPAIR PROTEIN (EUROFUNG)"/>
    <property type="match status" value="1"/>
</dbReference>
<protein>
    <submittedName>
        <fullName evidence="2">HhH-GPD family protein</fullName>
    </submittedName>
</protein>
<dbReference type="Gene3D" id="1.10.340.30">
    <property type="entry name" value="Hypothetical protein, domain 2"/>
    <property type="match status" value="1"/>
</dbReference>
<reference evidence="2 3" key="1">
    <citation type="journal article" date="2013" name="PLoS ONE">
        <title>Genomic analysis of Melioribacter roseus, facultatively anaerobic organotrophic bacterium representing a novel deep lineage within Bacteriodetes/Chlorobi group.</title>
        <authorList>
            <person name="Kadnikov V.V."/>
            <person name="Mardanov A.V."/>
            <person name="Podosokorskaya O.A."/>
            <person name="Gavrilov S.N."/>
            <person name="Kublanov I.V."/>
            <person name="Beletsky A.V."/>
            <person name="Bonch-Osmolovskaya E.A."/>
            <person name="Ravin N.V."/>
        </authorList>
    </citation>
    <scope>NUCLEOTIDE SEQUENCE [LARGE SCALE GENOMIC DNA]</scope>
    <source>
        <strain evidence="3">JCM 17771 / P3M-2</strain>
    </source>
</reference>
<dbReference type="eggNOG" id="COG0177">
    <property type="taxonomic scope" value="Bacteria"/>
</dbReference>